<dbReference type="InterPro" id="IPR006571">
    <property type="entry name" value="TLDc_dom"/>
</dbReference>
<dbReference type="Proteomes" id="UP000022910">
    <property type="component" value="Unassembled WGS sequence"/>
</dbReference>
<dbReference type="Pfam" id="PF07707">
    <property type="entry name" value="BACK"/>
    <property type="match status" value="1"/>
</dbReference>
<evidence type="ECO:0000259" key="1">
    <source>
        <dbReference type="PROSITE" id="PS50097"/>
    </source>
</evidence>
<organism evidence="3 4">
    <name type="scientific">Rhizophagus irregularis (strain DAOM 197198w)</name>
    <name type="common">Glomus intraradices</name>
    <dbReference type="NCBI Taxonomy" id="1432141"/>
    <lineage>
        <taxon>Eukaryota</taxon>
        <taxon>Fungi</taxon>
        <taxon>Fungi incertae sedis</taxon>
        <taxon>Mucoromycota</taxon>
        <taxon>Glomeromycotina</taxon>
        <taxon>Glomeromycetes</taxon>
        <taxon>Glomerales</taxon>
        <taxon>Glomeraceae</taxon>
        <taxon>Rhizophagus</taxon>
    </lineage>
</organism>
<dbReference type="PANTHER" id="PTHR24410">
    <property type="entry name" value="HL07962P-RELATED"/>
    <property type="match status" value="1"/>
</dbReference>
<sequence>MSTELFSRLLSQNYIELLEDNEYYDITIEVGEDPNVKIFRAHMNILCYRSSYLRRTLTSNKKNDNGVLSHIKLPNISPEIFQIVLRYIYGGILSLNGQETSDILNVLVAADELHLQELVNYLQKYLIENNSEWLEQHFELIHQTSFQSKSLSELQEFCTNLMAESPEKIFQSFDFTSLPEKSLVSLLRRDDLQMKEIEVWEHVLKWGLAQNPNLIPDLETWSDDDFKTMKNTLQHCLPLIRFCCLSSIEFSRKIRPYKKLLSHQLYEGLLNSYLDPDRVSTDNSLLPRNFSMDKIIDSKLVNLNIVSFISKWIDKIEIDKFSHLRELYLPYKFKLLLRGSRDGFTPKKFHELCDYKYNTVTFIKTKGIDEIFGGYNPLKWESSNTWGETNDSFIFSFINKNIKDAIVSKVENIDHALNYHPKHGPYFGQDIVIWNENQFADYKIIRCKKNIYKKKIRDSEDYFSIEDYEVFQIIKR</sequence>
<dbReference type="OrthoDB" id="2435836at2759"/>
<dbReference type="Gene3D" id="1.25.40.420">
    <property type="match status" value="1"/>
</dbReference>
<keyword evidence="4" id="KW-1185">Reference proteome</keyword>
<dbReference type="InterPro" id="IPR011333">
    <property type="entry name" value="SKP1/BTB/POZ_sf"/>
</dbReference>
<evidence type="ECO:0000259" key="2">
    <source>
        <dbReference type="PROSITE" id="PS51886"/>
    </source>
</evidence>
<dbReference type="InterPro" id="IPR000210">
    <property type="entry name" value="BTB/POZ_dom"/>
</dbReference>
<protein>
    <recommendedName>
        <fullName evidence="5">Serine-enriched protein</fullName>
    </recommendedName>
</protein>
<dbReference type="EMBL" id="JEMT01018153">
    <property type="protein sequence ID" value="EXX66952.1"/>
    <property type="molecule type" value="Genomic_DNA"/>
</dbReference>
<gene>
    <name evidence="3" type="ORF">RirG_118900</name>
</gene>
<proteinExistence type="predicted"/>
<accession>A0A015JBR0</accession>
<evidence type="ECO:0000313" key="3">
    <source>
        <dbReference type="EMBL" id="EXX66952.1"/>
    </source>
</evidence>
<dbReference type="Pfam" id="PF07534">
    <property type="entry name" value="TLD"/>
    <property type="match status" value="1"/>
</dbReference>
<comment type="caution">
    <text evidence="3">The sequence shown here is derived from an EMBL/GenBank/DDBJ whole genome shotgun (WGS) entry which is preliminary data.</text>
</comment>
<dbReference type="PANTHER" id="PTHR24410:SF23">
    <property type="entry name" value="BTB DOMAIN-CONTAINING PROTEIN-RELATED"/>
    <property type="match status" value="1"/>
</dbReference>
<reference evidence="3 4" key="1">
    <citation type="submission" date="2014-02" db="EMBL/GenBank/DDBJ databases">
        <title>Single nucleus genome sequencing reveals high similarity among nuclei of an endomycorrhizal fungus.</title>
        <authorList>
            <person name="Lin K."/>
            <person name="Geurts R."/>
            <person name="Zhang Z."/>
            <person name="Limpens E."/>
            <person name="Saunders D.G."/>
            <person name="Mu D."/>
            <person name="Pang E."/>
            <person name="Cao H."/>
            <person name="Cha H."/>
            <person name="Lin T."/>
            <person name="Zhou Q."/>
            <person name="Shang Y."/>
            <person name="Li Y."/>
            <person name="Ivanov S."/>
            <person name="Sharma T."/>
            <person name="Velzen R.V."/>
            <person name="Ruijter N.D."/>
            <person name="Aanen D.K."/>
            <person name="Win J."/>
            <person name="Kamoun S."/>
            <person name="Bisseling T."/>
            <person name="Huang S."/>
        </authorList>
    </citation>
    <scope>NUCLEOTIDE SEQUENCE [LARGE SCALE GENOMIC DNA]</scope>
    <source>
        <strain evidence="4">DAOM197198w</strain>
    </source>
</reference>
<evidence type="ECO:0008006" key="5">
    <source>
        <dbReference type="Google" id="ProtNLM"/>
    </source>
</evidence>
<dbReference type="PROSITE" id="PS50097">
    <property type="entry name" value="BTB"/>
    <property type="match status" value="1"/>
</dbReference>
<name>A0A015JBR0_RHIIW</name>
<dbReference type="CDD" id="cd18186">
    <property type="entry name" value="BTB_POZ_ZBTB_KLHL-like"/>
    <property type="match status" value="1"/>
</dbReference>
<dbReference type="Pfam" id="PF00651">
    <property type="entry name" value="BTB"/>
    <property type="match status" value="1"/>
</dbReference>
<dbReference type="Gene3D" id="3.30.710.10">
    <property type="entry name" value="Potassium Channel Kv1.1, Chain A"/>
    <property type="match status" value="1"/>
</dbReference>
<dbReference type="InterPro" id="IPR011705">
    <property type="entry name" value="BACK"/>
</dbReference>
<feature type="domain" description="BTB" evidence="1">
    <location>
        <begin position="24"/>
        <end position="97"/>
    </location>
</feature>
<dbReference type="InterPro" id="IPR051481">
    <property type="entry name" value="BTB-POZ/Galectin-3-binding"/>
</dbReference>
<feature type="domain" description="TLDc" evidence="2">
    <location>
        <begin position="299"/>
        <end position="474"/>
    </location>
</feature>
<dbReference type="AlphaFoldDB" id="A0A015JBR0"/>
<dbReference type="SUPFAM" id="SSF54695">
    <property type="entry name" value="POZ domain"/>
    <property type="match status" value="1"/>
</dbReference>
<dbReference type="SMART" id="SM00225">
    <property type="entry name" value="BTB"/>
    <property type="match status" value="1"/>
</dbReference>
<evidence type="ECO:0000313" key="4">
    <source>
        <dbReference type="Proteomes" id="UP000022910"/>
    </source>
</evidence>
<dbReference type="PROSITE" id="PS51886">
    <property type="entry name" value="TLDC"/>
    <property type="match status" value="1"/>
</dbReference>
<dbReference type="HOGENOM" id="CLU_021542_0_2_1"/>